<protein>
    <submittedName>
        <fullName evidence="1">Uncharacterized protein</fullName>
    </submittedName>
</protein>
<accession>A0A1I2CU03</accession>
<evidence type="ECO:0000313" key="1">
    <source>
        <dbReference type="EMBL" id="SFE71652.1"/>
    </source>
</evidence>
<dbReference type="AlphaFoldDB" id="A0A1I2CU03"/>
<gene>
    <name evidence="1" type="ORF">SAMN04488541_1005148</name>
</gene>
<reference evidence="1 2" key="1">
    <citation type="submission" date="2016-10" db="EMBL/GenBank/DDBJ databases">
        <authorList>
            <person name="de Groot N.N."/>
        </authorList>
    </citation>
    <scope>NUCLEOTIDE SEQUENCE [LARGE SCALE GENOMIC DNA]</scope>
    <source>
        <strain>GEY</strain>
        <strain evidence="2">DSM 9560</strain>
    </source>
</reference>
<dbReference type="EMBL" id="FONY01000005">
    <property type="protein sequence ID" value="SFE71652.1"/>
    <property type="molecule type" value="Genomic_DNA"/>
</dbReference>
<evidence type="ECO:0000313" key="2">
    <source>
        <dbReference type="Proteomes" id="UP000199513"/>
    </source>
</evidence>
<name>A0A1I2CU03_9BACT</name>
<organism evidence="1 2">
    <name type="scientific">Thermoflexibacter ruber</name>
    <dbReference type="NCBI Taxonomy" id="1003"/>
    <lineage>
        <taxon>Bacteria</taxon>
        <taxon>Pseudomonadati</taxon>
        <taxon>Bacteroidota</taxon>
        <taxon>Cytophagia</taxon>
        <taxon>Cytophagales</taxon>
        <taxon>Thermoflexibacteraceae</taxon>
        <taxon>Thermoflexibacter</taxon>
    </lineage>
</organism>
<keyword evidence="2" id="KW-1185">Reference proteome</keyword>
<sequence>MLTKELVIELKNKSNGDLAHLIDKQKDMGVLHLF</sequence>
<dbReference type="Proteomes" id="UP000199513">
    <property type="component" value="Unassembled WGS sequence"/>
</dbReference>
<proteinExistence type="predicted"/>